<proteinExistence type="predicted"/>
<feature type="region of interest" description="Disordered" evidence="1">
    <location>
        <begin position="33"/>
        <end position="77"/>
    </location>
</feature>
<sequence>MLEMVVGLGAWAPRALGARGDGADRDARASRFVAGGGQEQGGAVPSMRRGREHRRADRRIARSPARPPSSLGAPGRRIRRWIGRSRRRRIGWLSAVDREMDLGAHAKHLGV</sequence>
<gene>
    <name evidence="2" type="ORF">PVAP13_9NG116673</name>
</gene>
<protein>
    <submittedName>
        <fullName evidence="2">Uncharacterized protein</fullName>
    </submittedName>
</protein>
<evidence type="ECO:0000313" key="2">
    <source>
        <dbReference type="EMBL" id="KAG2535473.1"/>
    </source>
</evidence>
<dbReference type="EMBL" id="CM029054">
    <property type="protein sequence ID" value="KAG2535473.1"/>
    <property type="molecule type" value="Genomic_DNA"/>
</dbReference>
<evidence type="ECO:0000313" key="3">
    <source>
        <dbReference type="Proteomes" id="UP000823388"/>
    </source>
</evidence>
<comment type="caution">
    <text evidence="2">The sequence shown here is derived from an EMBL/GenBank/DDBJ whole genome shotgun (WGS) entry which is preliminary data.</text>
</comment>
<organism evidence="2 3">
    <name type="scientific">Panicum virgatum</name>
    <name type="common">Blackwell switchgrass</name>
    <dbReference type="NCBI Taxonomy" id="38727"/>
    <lineage>
        <taxon>Eukaryota</taxon>
        <taxon>Viridiplantae</taxon>
        <taxon>Streptophyta</taxon>
        <taxon>Embryophyta</taxon>
        <taxon>Tracheophyta</taxon>
        <taxon>Spermatophyta</taxon>
        <taxon>Magnoliopsida</taxon>
        <taxon>Liliopsida</taxon>
        <taxon>Poales</taxon>
        <taxon>Poaceae</taxon>
        <taxon>PACMAD clade</taxon>
        <taxon>Panicoideae</taxon>
        <taxon>Panicodae</taxon>
        <taxon>Paniceae</taxon>
        <taxon>Panicinae</taxon>
        <taxon>Panicum</taxon>
        <taxon>Panicum sect. Hiantes</taxon>
    </lineage>
</organism>
<name>A0A8T0MGN9_PANVG</name>
<accession>A0A8T0MGN9</accession>
<keyword evidence="3" id="KW-1185">Reference proteome</keyword>
<feature type="compositionally biased region" description="Low complexity" evidence="1">
    <location>
        <begin position="62"/>
        <end position="75"/>
    </location>
</feature>
<evidence type="ECO:0000256" key="1">
    <source>
        <dbReference type="SAM" id="MobiDB-lite"/>
    </source>
</evidence>
<dbReference type="Proteomes" id="UP000823388">
    <property type="component" value="Chromosome 9N"/>
</dbReference>
<dbReference type="AlphaFoldDB" id="A0A8T0MGN9"/>
<reference evidence="2" key="1">
    <citation type="submission" date="2020-05" db="EMBL/GenBank/DDBJ databases">
        <title>WGS assembly of Panicum virgatum.</title>
        <authorList>
            <person name="Lovell J.T."/>
            <person name="Jenkins J."/>
            <person name="Shu S."/>
            <person name="Juenger T.E."/>
            <person name="Schmutz J."/>
        </authorList>
    </citation>
    <scope>NUCLEOTIDE SEQUENCE</scope>
    <source>
        <strain evidence="2">AP13</strain>
    </source>
</reference>